<dbReference type="KEGG" id="aoz:HUE56_29320"/>
<geneLocation type="plasmid" evidence="4 5">
    <name>unnamed7</name>
</geneLocation>
<dbReference type="OrthoDB" id="5196645at2"/>
<dbReference type="Pfam" id="PF07510">
    <property type="entry name" value="GmrSD_C"/>
    <property type="match status" value="1"/>
</dbReference>
<keyword evidence="4" id="KW-0255">Endonuclease</keyword>
<accession>A0A6N1ATM6</accession>
<keyword evidence="4" id="KW-0614">Plasmid</keyword>
<dbReference type="EMBL" id="CP054622">
    <property type="protein sequence ID" value="QKS54608.1"/>
    <property type="molecule type" value="Genomic_DNA"/>
</dbReference>
<feature type="region of interest" description="Disordered" evidence="1">
    <location>
        <begin position="192"/>
        <end position="213"/>
    </location>
</feature>
<keyword evidence="5" id="KW-1185">Reference proteome</keyword>
<dbReference type="AlphaFoldDB" id="A0A6N1ATM6"/>
<keyword evidence="2" id="KW-0732">Signal</keyword>
<reference evidence="4 5" key="1">
    <citation type="submission" date="2020-06" db="EMBL/GenBank/DDBJ databases">
        <title>Complete genome of Azosprillum oryzae KACC14407.</title>
        <authorList>
            <person name="Kim M."/>
            <person name="Park Y.-J."/>
            <person name="Shin J.-H."/>
        </authorList>
    </citation>
    <scope>NUCLEOTIDE SEQUENCE [LARGE SCALE GENOMIC DNA]</scope>
    <source>
        <strain evidence="4 5">KACC 14407</strain>
        <plasmid evidence="4 5">unnamed7</plasmid>
    </source>
</reference>
<protein>
    <submittedName>
        <fullName evidence="4">HNH endonuclease</fullName>
    </submittedName>
</protein>
<dbReference type="InterPro" id="IPR011089">
    <property type="entry name" value="GmrSD_C"/>
</dbReference>
<keyword evidence="4" id="KW-0378">Hydrolase</keyword>
<dbReference type="GO" id="GO:0004519">
    <property type="term" value="F:endonuclease activity"/>
    <property type="evidence" value="ECO:0007669"/>
    <property type="project" value="UniProtKB-KW"/>
</dbReference>
<dbReference type="RefSeq" id="WP_109154437.1">
    <property type="nucleotide sequence ID" value="NZ_BSOV01000001.1"/>
</dbReference>
<evidence type="ECO:0000259" key="3">
    <source>
        <dbReference type="Pfam" id="PF07510"/>
    </source>
</evidence>
<evidence type="ECO:0000256" key="1">
    <source>
        <dbReference type="SAM" id="MobiDB-lite"/>
    </source>
</evidence>
<keyword evidence="4" id="KW-0540">Nuclease</keyword>
<proteinExistence type="predicted"/>
<sequence>MPRFAILIAAAMVASAAAQPVAAQQLPPAAAEMRKGYDRKAWGDWEPVEGCLTTRHAVLAATSLVQPRLRNCKVVAGLWRDAWTGAEITDPKNTDIDHVVPVQEAHDSGGYRWETAVRHRFFNDMENLVVTGREINQRKGAYGPEAWLPEGEAERCFFVRRWIYIKHKWQLTADERELQALQTVLHTCPVEQPVSRGGSPNPTAPITGSELYR</sequence>
<evidence type="ECO:0000313" key="5">
    <source>
        <dbReference type="Proteomes" id="UP000509702"/>
    </source>
</evidence>
<evidence type="ECO:0000256" key="2">
    <source>
        <dbReference type="SAM" id="SignalP"/>
    </source>
</evidence>
<name>A0A6N1ATM6_9PROT</name>
<evidence type="ECO:0000313" key="4">
    <source>
        <dbReference type="EMBL" id="QKS54608.1"/>
    </source>
</evidence>
<dbReference type="Proteomes" id="UP000509702">
    <property type="component" value="Plasmid unnamed7"/>
</dbReference>
<gene>
    <name evidence="4" type="ORF">HUE56_29320</name>
</gene>
<feature type="chain" id="PRO_5028816370" evidence="2">
    <location>
        <begin position="23"/>
        <end position="213"/>
    </location>
</feature>
<feature type="domain" description="GmrSD restriction endonucleases C-terminal" evidence="3">
    <location>
        <begin position="78"/>
        <end position="182"/>
    </location>
</feature>
<feature type="signal peptide" evidence="2">
    <location>
        <begin position="1"/>
        <end position="22"/>
    </location>
</feature>
<organism evidence="4 5">
    <name type="scientific">Azospirillum oryzae</name>
    <dbReference type="NCBI Taxonomy" id="286727"/>
    <lineage>
        <taxon>Bacteria</taxon>
        <taxon>Pseudomonadati</taxon>
        <taxon>Pseudomonadota</taxon>
        <taxon>Alphaproteobacteria</taxon>
        <taxon>Rhodospirillales</taxon>
        <taxon>Azospirillaceae</taxon>
        <taxon>Azospirillum</taxon>
    </lineage>
</organism>